<sequence length="295" mass="32390">MNSTRSWAITDNHHANYPGWLGHSEQLIWLEAMNNGYARFVVRDGRLRSAQYIVGTVPGPVQNLKVGSLALREDCDDDLSFAVVGQANTDGTLFNPDDKVSAHDPRYPQTTFPGRGAHRPKSVIWFGGLVRPSQATESQYTMTPLTNLMKYFNFGELESDGSFDGDSLDFINGNYNILFVAKDPRSDQSTHTASSCYLCPMTNWTGSPPTDQYYHAWRYHGLGGYISSPTVNAGGTVALLCKKKDGDAADKNRIVLVTNFQTGESKEFFASADGTGEWNLSPSSGSFVFNGSLLV</sequence>
<evidence type="ECO:0000313" key="2">
    <source>
        <dbReference type="Proteomes" id="UP000042958"/>
    </source>
</evidence>
<accession>A0A0F7VD53</accession>
<protein>
    <submittedName>
        <fullName evidence="1">Uncharacterized protein</fullName>
    </submittedName>
</protein>
<dbReference type="AlphaFoldDB" id="A0A0F7VD53"/>
<dbReference type="EMBL" id="CDHK01000003">
    <property type="protein sequence ID" value="CEO58586.1"/>
    <property type="molecule type" value="Genomic_DNA"/>
</dbReference>
<name>A0A0F7VD53_PENBI</name>
<keyword evidence="2" id="KW-1185">Reference proteome</keyword>
<reference evidence="2" key="1">
    <citation type="journal article" date="2015" name="Genome Announc.">
        <title>Draft genome sequence of the fungus Penicillium brasilianum MG11.</title>
        <authorList>
            <person name="Horn F."/>
            <person name="Linde J."/>
            <person name="Mattern D.J."/>
            <person name="Walther G."/>
            <person name="Guthke R."/>
            <person name="Brakhage A.A."/>
            <person name="Valiante V."/>
        </authorList>
    </citation>
    <scope>NUCLEOTIDE SEQUENCE [LARGE SCALE GENOMIC DNA]</scope>
    <source>
        <strain evidence="2">MG11</strain>
    </source>
</reference>
<dbReference type="OrthoDB" id="416344at2759"/>
<dbReference type="STRING" id="104259.A0A0F7VD53"/>
<evidence type="ECO:0000313" key="1">
    <source>
        <dbReference type="EMBL" id="CEO58586.1"/>
    </source>
</evidence>
<organism evidence="1 2">
    <name type="scientific">Penicillium brasilianum</name>
    <dbReference type="NCBI Taxonomy" id="104259"/>
    <lineage>
        <taxon>Eukaryota</taxon>
        <taxon>Fungi</taxon>
        <taxon>Dikarya</taxon>
        <taxon>Ascomycota</taxon>
        <taxon>Pezizomycotina</taxon>
        <taxon>Eurotiomycetes</taxon>
        <taxon>Eurotiomycetidae</taxon>
        <taxon>Eurotiales</taxon>
        <taxon>Aspergillaceae</taxon>
        <taxon>Penicillium</taxon>
    </lineage>
</organism>
<gene>
    <name evidence="1" type="ORF">PMG11_03298</name>
</gene>
<dbReference type="Proteomes" id="UP000042958">
    <property type="component" value="Unassembled WGS sequence"/>
</dbReference>
<proteinExistence type="predicted"/>